<keyword evidence="1" id="KW-0472">Membrane</keyword>
<proteinExistence type="predicted"/>
<keyword evidence="1" id="KW-0812">Transmembrane</keyword>
<reference evidence="2 3" key="1">
    <citation type="submission" date="2020-08" db="EMBL/GenBank/DDBJ databases">
        <title>Genomic Encyclopedia of Type Strains, Phase IV (KMG-IV): sequencing the most valuable type-strain genomes for metagenomic binning, comparative biology and taxonomic classification.</title>
        <authorList>
            <person name="Goeker M."/>
        </authorList>
    </citation>
    <scope>NUCLEOTIDE SEQUENCE [LARGE SCALE GENOMIC DNA]</scope>
    <source>
        <strain evidence="2 3">DSM 19371</strain>
    </source>
</reference>
<feature type="transmembrane region" description="Helical" evidence="1">
    <location>
        <begin position="48"/>
        <end position="68"/>
    </location>
</feature>
<dbReference type="RefSeq" id="WP_188081543.1">
    <property type="nucleotide sequence ID" value="NZ_JACIEU010000005.1"/>
</dbReference>
<sequence length="72" mass="7706">MTDGRCGCIAALPAMFALLSLFVARVIGDCHIDAGDMQCAAGKRQASVILILTPIAGIATFFLVRWLIGRRK</sequence>
<dbReference type="Proteomes" id="UP000590524">
    <property type="component" value="Unassembled WGS sequence"/>
</dbReference>
<accession>A0A7W6PV42</accession>
<name>A0A7W6PV42_9SPHN</name>
<gene>
    <name evidence="2" type="ORF">GGQ90_001509</name>
</gene>
<keyword evidence="1" id="KW-1133">Transmembrane helix</keyword>
<evidence type="ECO:0000313" key="3">
    <source>
        <dbReference type="Proteomes" id="UP000590524"/>
    </source>
</evidence>
<comment type="caution">
    <text evidence="2">The sequence shown here is derived from an EMBL/GenBank/DDBJ whole genome shotgun (WGS) entry which is preliminary data.</text>
</comment>
<protein>
    <submittedName>
        <fullName evidence="2">Uncharacterized protein</fullName>
    </submittedName>
</protein>
<dbReference type="AlphaFoldDB" id="A0A7W6PV42"/>
<keyword evidence="3" id="KW-1185">Reference proteome</keyword>
<evidence type="ECO:0000256" key="1">
    <source>
        <dbReference type="SAM" id="Phobius"/>
    </source>
</evidence>
<organism evidence="2 3">
    <name type="scientific">Sphingobium scionense</name>
    <dbReference type="NCBI Taxonomy" id="1404341"/>
    <lineage>
        <taxon>Bacteria</taxon>
        <taxon>Pseudomonadati</taxon>
        <taxon>Pseudomonadota</taxon>
        <taxon>Alphaproteobacteria</taxon>
        <taxon>Sphingomonadales</taxon>
        <taxon>Sphingomonadaceae</taxon>
        <taxon>Sphingobium</taxon>
    </lineage>
</organism>
<dbReference type="EMBL" id="JACIEU010000005">
    <property type="protein sequence ID" value="MBB4147734.1"/>
    <property type="molecule type" value="Genomic_DNA"/>
</dbReference>
<evidence type="ECO:0000313" key="2">
    <source>
        <dbReference type="EMBL" id="MBB4147734.1"/>
    </source>
</evidence>